<keyword evidence="2" id="KW-1133">Transmembrane helix</keyword>
<dbReference type="AlphaFoldDB" id="A0A0M9FX73"/>
<keyword evidence="2" id="KW-0812">Transmembrane</keyword>
<evidence type="ECO:0000313" key="4">
    <source>
        <dbReference type="Proteomes" id="UP000037923"/>
    </source>
</evidence>
<feature type="compositionally biased region" description="Low complexity" evidence="1">
    <location>
        <begin position="165"/>
        <end position="180"/>
    </location>
</feature>
<feature type="transmembrane region" description="Helical" evidence="2">
    <location>
        <begin position="51"/>
        <end position="70"/>
    </location>
</feature>
<protein>
    <recommendedName>
        <fullName evidence="5">Transmembrane protein</fullName>
    </recommendedName>
</protein>
<dbReference type="GeneID" id="26906989"/>
<name>A0A0M9FX73_LEPPY</name>
<comment type="caution">
    <text evidence="3">The sequence shown here is derived from an EMBL/GenBank/DDBJ whole genome shotgun (WGS) entry which is preliminary data.</text>
</comment>
<keyword evidence="4" id="KW-1185">Reference proteome</keyword>
<proteinExistence type="predicted"/>
<evidence type="ECO:0000256" key="1">
    <source>
        <dbReference type="SAM" id="MobiDB-lite"/>
    </source>
</evidence>
<reference evidence="3 4" key="1">
    <citation type="submission" date="2015-07" db="EMBL/GenBank/DDBJ databases">
        <title>High-quality genome of monoxenous trypanosomatid Leptomonas pyrrhocoris.</title>
        <authorList>
            <person name="Flegontov P."/>
            <person name="Butenko A."/>
            <person name="Firsov S."/>
            <person name="Vlcek C."/>
            <person name="Logacheva M.D."/>
            <person name="Field M."/>
            <person name="Filatov D."/>
            <person name="Flegontova O."/>
            <person name="Gerasimov E."/>
            <person name="Jackson A.P."/>
            <person name="Kelly S."/>
            <person name="Opperdoes F."/>
            <person name="O'Reilly A."/>
            <person name="Votypka J."/>
            <person name="Yurchenko V."/>
            <person name="Lukes J."/>
        </authorList>
    </citation>
    <scope>NUCLEOTIDE SEQUENCE [LARGE SCALE GENOMIC DNA]</scope>
    <source>
        <strain evidence="3">H10</strain>
    </source>
</reference>
<sequence>MLSVTERLSQVRKRAHEEDAFASVEVVLVNTGAACVHRGEPRKRQSNCPPALLLLVAFTVLLVIVYITGYQPLQSASERTRRLLEAQRRQEEAEFSKQLWADVLRRRLQEQAAIGRPSVGAVAAIGDDEDEWEGEAVGRNNMLAAGASAPQDEAVPDSTTVFSHPSSPISASASTTITTTDLPRPAPPVSSVQGNSTRRRSNSSTSALFQKDDSRLRVPPKGFPSATKDHE</sequence>
<dbReference type="Proteomes" id="UP000037923">
    <property type="component" value="Unassembled WGS sequence"/>
</dbReference>
<dbReference type="RefSeq" id="XP_015656364.1">
    <property type="nucleotide sequence ID" value="XM_015805071.1"/>
</dbReference>
<evidence type="ECO:0000313" key="3">
    <source>
        <dbReference type="EMBL" id="KPA77925.1"/>
    </source>
</evidence>
<dbReference type="VEuPathDB" id="TriTrypDB:LpyrH10_15_1130"/>
<feature type="region of interest" description="Disordered" evidence="1">
    <location>
        <begin position="147"/>
        <end position="231"/>
    </location>
</feature>
<evidence type="ECO:0008006" key="5">
    <source>
        <dbReference type="Google" id="ProtNLM"/>
    </source>
</evidence>
<dbReference type="EMBL" id="LGTL01000015">
    <property type="protein sequence ID" value="KPA77925.1"/>
    <property type="molecule type" value="Genomic_DNA"/>
</dbReference>
<gene>
    <name evidence="3" type="ORF">ABB37_06703</name>
</gene>
<accession>A0A0M9FX73</accession>
<keyword evidence="2" id="KW-0472">Membrane</keyword>
<organism evidence="3 4">
    <name type="scientific">Leptomonas pyrrhocoris</name>
    <name type="common">Firebug parasite</name>
    <dbReference type="NCBI Taxonomy" id="157538"/>
    <lineage>
        <taxon>Eukaryota</taxon>
        <taxon>Discoba</taxon>
        <taxon>Euglenozoa</taxon>
        <taxon>Kinetoplastea</taxon>
        <taxon>Metakinetoplastina</taxon>
        <taxon>Trypanosomatida</taxon>
        <taxon>Trypanosomatidae</taxon>
        <taxon>Leishmaniinae</taxon>
        <taxon>Leptomonas</taxon>
    </lineage>
</organism>
<evidence type="ECO:0000256" key="2">
    <source>
        <dbReference type="SAM" id="Phobius"/>
    </source>
</evidence>